<reference evidence="2" key="1">
    <citation type="submission" date="2016-04" db="EMBL/GenBank/DDBJ databases">
        <authorList>
            <person name="Evans L.H."/>
            <person name="Alamgir A."/>
            <person name="Owens N."/>
            <person name="Weber N.D."/>
            <person name="Virtaneva K."/>
            <person name="Barbian K."/>
            <person name="Babar A."/>
            <person name="Rosenke K."/>
        </authorList>
    </citation>
    <scope>NUCLEOTIDE SEQUENCE [LARGE SCALE GENOMIC DNA]</scope>
    <source>
        <strain evidence="2">CBS 101.48</strain>
    </source>
</reference>
<feature type="compositionally biased region" description="Polar residues" evidence="1">
    <location>
        <begin position="78"/>
        <end position="92"/>
    </location>
</feature>
<keyword evidence="3" id="KW-1185">Reference proteome</keyword>
<evidence type="ECO:0000256" key="1">
    <source>
        <dbReference type="SAM" id="MobiDB-lite"/>
    </source>
</evidence>
<dbReference type="Proteomes" id="UP000078561">
    <property type="component" value="Unassembled WGS sequence"/>
</dbReference>
<proteinExistence type="predicted"/>
<accession>A0A163JZ98</accession>
<dbReference type="InParanoid" id="A0A163JZ98"/>
<dbReference type="AlphaFoldDB" id="A0A163JZ98"/>
<protein>
    <submittedName>
        <fullName evidence="2">Uncharacterized protein</fullName>
    </submittedName>
</protein>
<name>A0A163JZ98_ABSGL</name>
<gene>
    <name evidence="2" type="primary">ABSGL_11451.1 scaffold 12295</name>
</gene>
<evidence type="ECO:0000313" key="3">
    <source>
        <dbReference type="Proteomes" id="UP000078561"/>
    </source>
</evidence>
<sequence>MSLHNDLELIYLRESYMKSSTSNSTMLSCLDSNSSIKSVDIHQDDDQDSLSGGSLQWTLKQWFGAKNNNSSSSHDDSTACSPTRKPTCQLSKPNDKLNRLVSFYL</sequence>
<dbReference type="EMBL" id="LT554468">
    <property type="protein sequence ID" value="SAM05576.1"/>
    <property type="molecule type" value="Genomic_DNA"/>
</dbReference>
<feature type="region of interest" description="Disordered" evidence="1">
    <location>
        <begin position="67"/>
        <end position="93"/>
    </location>
</feature>
<organism evidence="2">
    <name type="scientific">Absidia glauca</name>
    <name type="common">Pin mould</name>
    <dbReference type="NCBI Taxonomy" id="4829"/>
    <lineage>
        <taxon>Eukaryota</taxon>
        <taxon>Fungi</taxon>
        <taxon>Fungi incertae sedis</taxon>
        <taxon>Mucoromycota</taxon>
        <taxon>Mucoromycotina</taxon>
        <taxon>Mucoromycetes</taxon>
        <taxon>Mucorales</taxon>
        <taxon>Cunninghamellaceae</taxon>
        <taxon>Absidia</taxon>
    </lineage>
</organism>
<evidence type="ECO:0000313" key="2">
    <source>
        <dbReference type="EMBL" id="SAM05576.1"/>
    </source>
</evidence>
<dbReference type="OrthoDB" id="2286180at2759"/>